<feature type="signal peptide" evidence="2">
    <location>
        <begin position="1"/>
        <end position="34"/>
    </location>
</feature>
<dbReference type="RefSeq" id="WP_326016106.1">
    <property type="nucleotide sequence ID" value="NZ_JAOZYC010000093.1"/>
</dbReference>
<organism evidence="3 4">
    <name type="scientific">Streptomyces endophyticus</name>
    <dbReference type="NCBI Taxonomy" id="714166"/>
    <lineage>
        <taxon>Bacteria</taxon>
        <taxon>Bacillati</taxon>
        <taxon>Actinomycetota</taxon>
        <taxon>Actinomycetes</taxon>
        <taxon>Kitasatosporales</taxon>
        <taxon>Streptomycetaceae</taxon>
        <taxon>Streptomyces</taxon>
    </lineage>
</organism>
<dbReference type="EMBL" id="JAOZYC010000093">
    <property type="protein sequence ID" value="MEB8338317.1"/>
    <property type="molecule type" value="Genomic_DNA"/>
</dbReference>
<feature type="chain" id="PRO_5045098377" evidence="2">
    <location>
        <begin position="35"/>
        <end position="507"/>
    </location>
</feature>
<evidence type="ECO:0000256" key="1">
    <source>
        <dbReference type="SAM" id="Phobius"/>
    </source>
</evidence>
<name>A0ABU6F2S9_9ACTN</name>
<keyword evidence="4" id="KW-1185">Reference proteome</keyword>
<keyword evidence="2" id="KW-0732">Signal</keyword>
<evidence type="ECO:0000256" key="2">
    <source>
        <dbReference type="SAM" id="SignalP"/>
    </source>
</evidence>
<keyword evidence="1" id="KW-0812">Transmembrane</keyword>
<evidence type="ECO:0000313" key="3">
    <source>
        <dbReference type="EMBL" id="MEB8338317.1"/>
    </source>
</evidence>
<keyword evidence="1" id="KW-1133">Transmembrane helix</keyword>
<gene>
    <name evidence="3" type="ORF">OKJ99_12505</name>
</gene>
<sequence>MRIRGHGRRFGARAAVLVTGALLAMSGAAVPVVAAEGPGGQVRLTLDAPEESGLYDPDEGAGARFEAPKMLVQPHGGLARNVEITVDARELRGVGTVTPGRRCTGDDAVFRCRITPSSLRYATHVLPFYLRGKDGVSPGDGGTVHLTARADNAATVRADMRMETHPPDLTSAGTERVPGLVEPGEPVALRPGFANESRWPVERFALSMSAYGDNLTVEHKYRNCWYPEAGDDASAEGLAGTERAWCEFDTPLPPHTAWRIAQPMIGHLDADIPVESVRYQLPYGVRDKAVYPHRGSGPELKLDRVPTGDIKEGSSAWGALIVRGSAQVDYAPVVEGAVRGKVGQTVQVRIGARNVNGGKLPGVNPDRFEIVPPEGTTITGTPYTVDGDPMKNACDRPANGSRAWRCGLSSDAFEQIDGRKGARTAVTVRIRIDDDVPGARGTVRVIGKYDRTHGNDSAALLTDINGRVRTFSPLAIGGAAAGGAVVVVGGLVLARRYRRNRRGSLSS</sequence>
<accession>A0ABU6F2S9</accession>
<proteinExistence type="predicted"/>
<evidence type="ECO:0000313" key="4">
    <source>
        <dbReference type="Proteomes" id="UP001354931"/>
    </source>
</evidence>
<feature type="transmembrane region" description="Helical" evidence="1">
    <location>
        <begin position="474"/>
        <end position="494"/>
    </location>
</feature>
<protein>
    <submittedName>
        <fullName evidence="3">Uncharacterized protein</fullName>
    </submittedName>
</protein>
<comment type="caution">
    <text evidence="3">The sequence shown here is derived from an EMBL/GenBank/DDBJ whole genome shotgun (WGS) entry which is preliminary data.</text>
</comment>
<reference evidence="3 4" key="1">
    <citation type="submission" date="2022-10" db="EMBL/GenBank/DDBJ databases">
        <authorList>
            <person name="Xie J."/>
            <person name="Shen N."/>
        </authorList>
    </citation>
    <scope>NUCLEOTIDE SEQUENCE [LARGE SCALE GENOMIC DNA]</scope>
    <source>
        <strain evidence="3 4">YIM65594</strain>
    </source>
</reference>
<keyword evidence="1" id="KW-0472">Membrane</keyword>
<dbReference type="Proteomes" id="UP001354931">
    <property type="component" value="Unassembled WGS sequence"/>
</dbReference>